<proteinExistence type="predicted"/>
<accession>A0ABX9AP31</accession>
<evidence type="ECO:0000313" key="8">
    <source>
        <dbReference type="Proteomes" id="UP000825886"/>
    </source>
</evidence>
<evidence type="ECO:0000256" key="3">
    <source>
        <dbReference type="ARBA" id="ARBA00022827"/>
    </source>
</evidence>
<evidence type="ECO:0000256" key="5">
    <source>
        <dbReference type="SAM" id="SignalP"/>
    </source>
</evidence>
<feature type="chain" id="PRO_5046956611" evidence="5">
    <location>
        <begin position="22"/>
        <end position="305"/>
    </location>
</feature>
<dbReference type="InterPro" id="IPR003953">
    <property type="entry name" value="FAD-dep_OxRdtase_2_FAD-bd"/>
</dbReference>
<evidence type="ECO:0000259" key="6">
    <source>
        <dbReference type="Pfam" id="PF00890"/>
    </source>
</evidence>
<keyword evidence="3" id="KW-0274">FAD</keyword>
<sequence>MSVKSILTAAILSCFGMAAHAEQVMDTDVVVVGAGASGSAAAYALTEQGLKVINLEKLPQTGGTGQFSEGIFAVESKIQRENNHVFTRDQAFKLVMDYSHWRPNAKLVRNYINKSADTIDWLQALGVHFEKLTSNYPGGYYTWHIYQGRGRAVIDVLQQHFADKGGKLLVKTAGKQLITDEKGKVVGLMAESAAGEAIRINAKTVVIATGGFGSNKEMLTEYTRFPDVEVVGIPGKVGDGIKMAWAAGAAKDGREFINMSYRPGPSKESTTNHYAASAKQPHLWLNTKGERFTNEANIEQWPLCG</sequence>
<dbReference type="InterPro" id="IPR036188">
    <property type="entry name" value="FAD/NAD-bd_sf"/>
</dbReference>
<dbReference type="Pfam" id="PF00890">
    <property type="entry name" value="FAD_binding_2"/>
    <property type="match status" value="1"/>
</dbReference>
<protein>
    <submittedName>
        <fullName evidence="7">FAD-dependent oxidoreductase</fullName>
    </submittedName>
</protein>
<name>A0ABX9AP31_9ENTR</name>
<gene>
    <name evidence="7" type="ORF">K6K13_00735</name>
</gene>
<keyword evidence="5" id="KW-0732">Signal</keyword>
<evidence type="ECO:0000256" key="1">
    <source>
        <dbReference type="ARBA" id="ARBA00001974"/>
    </source>
</evidence>
<dbReference type="SUPFAM" id="SSF51905">
    <property type="entry name" value="FAD/NAD(P)-binding domain"/>
    <property type="match status" value="1"/>
</dbReference>
<reference evidence="7 8" key="1">
    <citation type="submission" date="2021-08" db="EMBL/GenBank/DDBJ databases">
        <title>Culture and genomic analysis of Symbiopectobacterium purcellii sp. nov. gen. nov., isolated from the leafhopper Empoasca decipiens.</title>
        <authorList>
            <person name="Nadal-Jimenez P."/>
            <person name="Siozios S."/>
            <person name="Halliday N."/>
            <person name="Camara M."/>
            <person name="Hurst G.D.D."/>
        </authorList>
    </citation>
    <scope>NUCLEOTIDE SEQUENCE [LARGE SCALE GENOMIC DNA]</scope>
    <source>
        <strain evidence="7 8">SyEd1</strain>
    </source>
</reference>
<dbReference type="Proteomes" id="UP000825886">
    <property type="component" value="Chromosome"/>
</dbReference>
<dbReference type="PANTHER" id="PTHR43400">
    <property type="entry name" value="FUMARATE REDUCTASE"/>
    <property type="match status" value="1"/>
</dbReference>
<keyword evidence="8" id="KW-1185">Reference proteome</keyword>
<dbReference type="EMBL" id="CP081864">
    <property type="protein sequence ID" value="QZN96061.1"/>
    <property type="molecule type" value="Genomic_DNA"/>
</dbReference>
<evidence type="ECO:0000256" key="2">
    <source>
        <dbReference type="ARBA" id="ARBA00022630"/>
    </source>
</evidence>
<feature type="domain" description="FAD-dependent oxidoreductase 2 FAD-binding" evidence="6">
    <location>
        <begin position="28"/>
        <end position="296"/>
    </location>
</feature>
<evidence type="ECO:0000256" key="4">
    <source>
        <dbReference type="ARBA" id="ARBA00023002"/>
    </source>
</evidence>
<dbReference type="PANTHER" id="PTHR43400:SF7">
    <property type="entry name" value="FAD-DEPENDENT OXIDOREDUCTASE 2 FAD BINDING DOMAIN-CONTAINING PROTEIN"/>
    <property type="match status" value="1"/>
</dbReference>
<evidence type="ECO:0000313" key="7">
    <source>
        <dbReference type="EMBL" id="QZN96061.1"/>
    </source>
</evidence>
<feature type="signal peptide" evidence="5">
    <location>
        <begin position="1"/>
        <end position="21"/>
    </location>
</feature>
<dbReference type="InterPro" id="IPR050315">
    <property type="entry name" value="FAD-oxidoreductase_2"/>
</dbReference>
<comment type="cofactor">
    <cofactor evidence="1">
        <name>FAD</name>
        <dbReference type="ChEBI" id="CHEBI:57692"/>
    </cofactor>
</comment>
<keyword evidence="4" id="KW-0560">Oxidoreductase</keyword>
<organism evidence="7 8">
    <name type="scientific">Symbiopectobacterium purcellii</name>
    <dbReference type="NCBI Taxonomy" id="2871826"/>
    <lineage>
        <taxon>Bacteria</taxon>
        <taxon>Pseudomonadati</taxon>
        <taxon>Pseudomonadota</taxon>
        <taxon>Gammaproteobacteria</taxon>
        <taxon>Enterobacterales</taxon>
        <taxon>Enterobacteriaceae</taxon>
    </lineage>
</organism>
<dbReference type="Gene3D" id="3.50.50.60">
    <property type="entry name" value="FAD/NAD(P)-binding domain"/>
    <property type="match status" value="1"/>
</dbReference>
<dbReference type="RefSeq" id="WP_222159127.1">
    <property type="nucleotide sequence ID" value="NZ_CP081864.1"/>
</dbReference>
<keyword evidence="2" id="KW-0285">Flavoprotein</keyword>